<evidence type="ECO:0000313" key="4">
    <source>
        <dbReference type="Proteomes" id="UP000093186"/>
    </source>
</evidence>
<keyword evidence="3" id="KW-0808">Transferase</keyword>
<evidence type="ECO:0000256" key="1">
    <source>
        <dbReference type="SAM" id="Phobius"/>
    </source>
</evidence>
<proteinExistence type="predicted"/>
<dbReference type="STRING" id="447689.BA195_00245"/>
<dbReference type="InterPro" id="IPR010559">
    <property type="entry name" value="Sig_transdc_His_kin_internal"/>
</dbReference>
<dbReference type="InterPro" id="IPR050640">
    <property type="entry name" value="Bact_2-comp_sensor_kinase"/>
</dbReference>
<protein>
    <submittedName>
        <fullName evidence="3">Histidine kinase</fullName>
    </submittedName>
</protein>
<accession>A0A1B9Y0E1</accession>
<feature type="transmembrane region" description="Helical" evidence="1">
    <location>
        <begin position="122"/>
        <end position="141"/>
    </location>
</feature>
<keyword evidence="3" id="KW-0418">Kinase</keyword>
<gene>
    <name evidence="3" type="ORF">BA195_00245</name>
</gene>
<reference evidence="3 4" key="1">
    <citation type="submission" date="2016-06" db="EMBL/GenBank/DDBJ databases">
        <title>Draft Genome Sequence of Tenacibaculum soleae UCD-KL19.</title>
        <authorList>
            <person name="Eisen J.A."/>
            <person name="Coil D.A."/>
            <person name="Lujan K.M."/>
        </authorList>
    </citation>
    <scope>NUCLEOTIDE SEQUENCE [LARGE SCALE GENOMIC DNA]</scope>
    <source>
        <strain evidence="3 4">UCD-KL19</strain>
    </source>
</reference>
<dbReference type="GO" id="GO:0016020">
    <property type="term" value="C:membrane"/>
    <property type="evidence" value="ECO:0007669"/>
    <property type="project" value="InterPro"/>
</dbReference>
<dbReference type="PANTHER" id="PTHR34220">
    <property type="entry name" value="SENSOR HISTIDINE KINASE YPDA"/>
    <property type="match status" value="1"/>
</dbReference>
<name>A0A1B9Y0E1_9FLAO</name>
<evidence type="ECO:0000259" key="2">
    <source>
        <dbReference type="Pfam" id="PF06580"/>
    </source>
</evidence>
<sequence length="355" mass="41877">MFICKMKKKIQCLLKKTILHLFFWLIVCFFFYSFFSIGSANINFLLYFSITLSAIAISGSYVIGYKLIPEFLILEKYWKFSLYVSYLIIFILFSVLVTVLFGFMFFFNLEYKQMPDLTKNTYVIFVCVILTIVLFTSFKILKHNHKSTEDKKDIENKFLATQLQLKEQELKFLKMQIHPHFLFNTLNTLYGFALKKADDAPEMILKLSNLLDYILYQVDKPLVFLEDEINHIENYISLEKMRFQESLSINFIIETDLKNIQIAPMLLLPFVENAFKHGSQINDVLKINIYLKTTNDFLFFEINNSTKNNSTLKKGIGLDNIRKRLNMLYNNKHQLNIARNENLFNVQLKISLKNG</sequence>
<dbReference type="InterPro" id="IPR036890">
    <property type="entry name" value="HATPase_C_sf"/>
</dbReference>
<keyword evidence="4" id="KW-1185">Reference proteome</keyword>
<dbReference type="AlphaFoldDB" id="A0A1B9Y0E1"/>
<dbReference type="EMBL" id="MAKX01000001">
    <property type="protein sequence ID" value="OCK43171.1"/>
    <property type="molecule type" value="Genomic_DNA"/>
</dbReference>
<dbReference type="Gene3D" id="3.30.565.10">
    <property type="entry name" value="Histidine kinase-like ATPase, C-terminal domain"/>
    <property type="match status" value="1"/>
</dbReference>
<dbReference type="Pfam" id="PF06580">
    <property type="entry name" value="His_kinase"/>
    <property type="match status" value="1"/>
</dbReference>
<feature type="domain" description="Signal transduction histidine kinase internal region" evidence="2">
    <location>
        <begin position="169"/>
        <end position="247"/>
    </location>
</feature>
<organism evidence="3 4">
    <name type="scientific">Tenacibaculum soleae</name>
    <dbReference type="NCBI Taxonomy" id="447689"/>
    <lineage>
        <taxon>Bacteria</taxon>
        <taxon>Pseudomonadati</taxon>
        <taxon>Bacteroidota</taxon>
        <taxon>Flavobacteriia</taxon>
        <taxon>Flavobacteriales</taxon>
        <taxon>Flavobacteriaceae</taxon>
        <taxon>Tenacibaculum</taxon>
    </lineage>
</organism>
<dbReference type="Proteomes" id="UP000093186">
    <property type="component" value="Unassembled WGS sequence"/>
</dbReference>
<keyword evidence="1" id="KW-1133">Transmembrane helix</keyword>
<feature type="transmembrane region" description="Helical" evidence="1">
    <location>
        <begin position="44"/>
        <end position="68"/>
    </location>
</feature>
<dbReference type="GO" id="GO:0000155">
    <property type="term" value="F:phosphorelay sensor kinase activity"/>
    <property type="evidence" value="ECO:0007669"/>
    <property type="project" value="InterPro"/>
</dbReference>
<keyword evidence="1" id="KW-0812">Transmembrane</keyword>
<evidence type="ECO:0000313" key="3">
    <source>
        <dbReference type="EMBL" id="OCK43171.1"/>
    </source>
</evidence>
<dbReference type="PANTHER" id="PTHR34220:SF7">
    <property type="entry name" value="SENSOR HISTIDINE KINASE YPDA"/>
    <property type="match status" value="1"/>
</dbReference>
<comment type="caution">
    <text evidence="3">The sequence shown here is derived from an EMBL/GenBank/DDBJ whole genome shotgun (WGS) entry which is preliminary data.</text>
</comment>
<feature type="transmembrane region" description="Helical" evidence="1">
    <location>
        <begin position="21"/>
        <end position="38"/>
    </location>
</feature>
<keyword evidence="1" id="KW-0472">Membrane</keyword>
<feature type="transmembrane region" description="Helical" evidence="1">
    <location>
        <begin position="80"/>
        <end position="107"/>
    </location>
</feature>